<dbReference type="EMBL" id="DSRP01000711">
    <property type="protein sequence ID" value="HGG93306.1"/>
    <property type="molecule type" value="Genomic_DNA"/>
</dbReference>
<keyword evidence="2 4" id="KW-0378">Hydrolase</keyword>
<dbReference type="GO" id="GO:0019239">
    <property type="term" value="F:deaminase activity"/>
    <property type="evidence" value="ECO:0007669"/>
    <property type="project" value="UniProtKB-ARBA"/>
</dbReference>
<accession>A0A7C4AI48</accession>
<dbReference type="FunFam" id="3.20.20.140:FF:000019">
    <property type="entry name" value="Cytosine deaminase"/>
    <property type="match status" value="1"/>
</dbReference>
<evidence type="ECO:0000313" key="4">
    <source>
        <dbReference type="EMBL" id="HGG93306.1"/>
    </source>
</evidence>
<dbReference type="InterPro" id="IPR013108">
    <property type="entry name" value="Amidohydro_3"/>
</dbReference>
<dbReference type="PANTHER" id="PTHR32027">
    <property type="entry name" value="CYTOSINE DEAMINASE"/>
    <property type="match status" value="1"/>
</dbReference>
<protein>
    <submittedName>
        <fullName evidence="4">Amidohydrolase</fullName>
    </submittedName>
</protein>
<dbReference type="AlphaFoldDB" id="A0A7C4AI48"/>
<evidence type="ECO:0000259" key="3">
    <source>
        <dbReference type="Pfam" id="PF07969"/>
    </source>
</evidence>
<comment type="caution">
    <text evidence="4">The sequence shown here is derived from an EMBL/GenBank/DDBJ whole genome shotgun (WGS) entry which is preliminary data.</text>
</comment>
<organism evidence="4">
    <name type="scientific">Fundidesulfovibrio putealis</name>
    <dbReference type="NCBI Taxonomy" id="270496"/>
    <lineage>
        <taxon>Bacteria</taxon>
        <taxon>Pseudomonadati</taxon>
        <taxon>Thermodesulfobacteriota</taxon>
        <taxon>Desulfovibrionia</taxon>
        <taxon>Desulfovibrionales</taxon>
        <taxon>Desulfovibrionaceae</taxon>
        <taxon>Fundidesulfovibrio</taxon>
    </lineage>
</organism>
<sequence length="329" mass="35478">MEQVSKAKKDFDEDDVAQRAERVLAMSVLNGVTRMRTHLEVDPVIGLRGVRGVLRAVERFRRAIDVEVCVFPQEGMLNSPGVEELLLEALDNGAAVVGGAPYTDADPRGQIDRLFDIARDLNRDVDLHLDFDLDATTLDVEYVCAVTARRGWHGRVNVGHVTKLSALPPDRLREVGRAMADAGVSLTVMPATDVFLMGRAFDHNVPRGLAPAHKLLEWGVECAISTNNVLNPFTPFGDCSLLRLANLYANVCQVGAAEGLAACLDMVTGAAARVVGRGDYGFLVGQPGDLVVLDACHPADAVAQIAPPLYGFKAGRPTFSREPAVALWD</sequence>
<keyword evidence="1" id="KW-0479">Metal-binding</keyword>
<evidence type="ECO:0000256" key="1">
    <source>
        <dbReference type="ARBA" id="ARBA00022723"/>
    </source>
</evidence>
<gene>
    <name evidence="4" type="ORF">ENR59_10215</name>
</gene>
<dbReference type="InterPro" id="IPR052349">
    <property type="entry name" value="Metallo-hydrolase_Enzymes"/>
</dbReference>
<dbReference type="Gene3D" id="3.20.20.140">
    <property type="entry name" value="Metal-dependent hydrolases"/>
    <property type="match status" value="1"/>
</dbReference>
<dbReference type="Gene3D" id="2.30.40.10">
    <property type="entry name" value="Urease, subunit C, domain 1"/>
    <property type="match status" value="1"/>
</dbReference>
<proteinExistence type="predicted"/>
<name>A0A7C4AI48_9BACT</name>
<dbReference type="SUPFAM" id="SSF51556">
    <property type="entry name" value="Metallo-dependent hydrolases"/>
    <property type="match status" value="1"/>
</dbReference>
<dbReference type="GO" id="GO:0046872">
    <property type="term" value="F:metal ion binding"/>
    <property type="evidence" value="ECO:0007669"/>
    <property type="project" value="UniProtKB-KW"/>
</dbReference>
<dbReference type="GO" id="GO:0016814">
    <property type="term" value="F:hydrolase activity, acting on carbon-nitrogen (but not peptide) bonds, in cyclic amidines"/>
    <property type="evidence" value="ECO:0007669"/>
    <property type="project" value="TreeGrafter"/>
</dbReference>
<dbReference type="InterPro" id="IPR011059">
    <property type="entry name" value="Metal-dep_hydrolase_composite"/>
</dbReference>
<dbReference type="PANTHER" id="PTHR32027:SF9">
    <property type="entry name" value="BLL3847 PROTEIN"/>
    <property type="match status" value="1"/>
</dbReference>
<feature type="domain" description="Amidohydrolase 3" evidence="3">
    <location>
        <begin position="12"/>
        <end position="308"/>
    </location>
</feature>
<dbReference type="Pfam" id="PF07969">
    <property type="entry name" value="Amidohydro_3"/>
    <property type="match status" value="1"/>
</dbReference>
<dbReference type="CDD" id="cd01293">
    <property type="entry name" value="Bact_CD"/>
    <property type="match status" value="1"/>
</dbReference>
<dbReference type="InterPro" id="IPR032466">
    <property type="entry name" value="Metal_Hydrolase"/>
</dbReference>
<reference evidence="4" key="1">
    <citation type="journal article" date="2020" name="mSystems">
        <title>Genome- and Community-Level Interaction Insights into Carbon Utilization and Element Cycling Functions of Hydrothermarchaeota in Hydrothermal Sediment.</title>
        <authorList>
            <person name="Zhou Z."/>
            <person name="Liu Y."/>
            <person name="Xu W."/>
            <person name="Pan J."/>
            <person name="Luo Z.H."/>
            <person name="Li M."/>
        </authorList>
    </citation>
    <scope>NUCLEOTIDE SEQUENCE [LARGE SCALE GENOMIC DNA]</scope>
    <source>
        <strain evidence="4">SpSt-413</strain>
    </source>
</reference>
<evidence type="ECO:0000256" key="2">
    <source>
        <dbReference type="ARBA" id="ARBA00022801"/>
    </source>
</evidence>